<feature type="non-terminal residue" evidence="1">
    <location>
        <position position="472"/>
    </location>
</feature>
<feature type="non-terminal residue" evidence="1">
    <location>
        <position position="1"/>
    </location>
</feature>
<dbReference type="EMBL" id="LAZR01042922">
    <property type="protein sequence ID" value="KKL08326.1"/>
    <property type="molecule type" value="Genomic_DNA"/>
</dbReference>
<accession>A0A0F9CRS4</accession>
<organism evidence="1">
    <name type="scientific">marine sediment metagenome</name>
    <dbReference type="NCBI Taxonomy" id="412755"/>
    <lineage>
        <taxon>unclassified sequences</taxon>
        <taxon>metagenomes</taxon>
        <taxon>ecological metagenomes</taxon>
    </lineage>
</organism>
<name>A0A0F9CRS4_9ZZZZ</name>
<dbReference type="InterPro" id="IPR011050">
    <property type="entry name" value="Pectin_lyase_fold/virulence"/>
</dbReference>
<comment type="caution">
    <text evidence="1">The sequence shown here is derived from an EMBL/GenBank/DDBJ whole genome shotgun (WGS) entry which is preliminary data.</text>
</comment>
<evidence type="ECO:0000313" key="1">
    <source>
        <dbReference type="EMBL" id="KKL08326.1"/>
    </source>
</evidence>
<dbReference type="AlphaFoldDB" id="A0A0F9CRS4"/>
<proteinExistence type="predicted"/>
<protein>
    <submittedName>
        <fullName evidence="1">Uncharacterized protein</fullName>
    </submittedName>
</protein>
<reference evidence="1" key="1">
    <citation type="journal article" date="2015" name="Nature">
        <title>Complex archaea that bridge the gap between prokaryotes and eukaryotes.</title>
        <authorList>
            <person name="Spang A."/>
            <person name="Saw J.H."/>
            <person name="Jorgensen S.L."/>
            <person name="Zaremba-Niedzwiedzka K."/>
            <person name="Martijn J."/>
            <person name="Lind A.E."/>
            <person name="van Eijk R."/>
            <person name="Schleper C."/>
            <person name="Guy L."/>
            <person name="Ettema T.J."/>
        </authorList>
    </citation>
    <scope>NUCLEOTIDE SEQUENCE</scope>
</reference>
<gene>
    <name evidence="1" type="ORF">LCGC14_2576980</name>
</gene>
<sequence>AGGGCTIATFTGTLTDYMTATGGLIATEAGLATENNGSNKVRIVSGSTWAQTPIVGTLLKIDLSAPLASGEDDAIYEITAATTTTIDIDADFAAGGADDAITCEIWVGGAYPDIATAINASTLSEDPDGTYRKRYICVNVQEVDAFSDFVAETSETALQEDDGSRKLIGFYDSLSVVQPAGSGADDGYRVVSDMDEGGTYYGGAWEAFKRDEGFPSIRPDGKWIEWNAKGNSINILELNTNNFEMRNFKIHNTAIGGTNALIHVDDAAISNTAFVNNWFAAADLLSVNDQTMQQSAIKDCYFDDSIVLKDQSTTFFVSSFVNCVSNGTGRAYIFDGTTQNFWYSCFFYKGARGIKGQGGTACIRCTFFGQTVSCIEKTVQNHRTVLINNIFSPAAVSDYAVEITTAGSVNPASANNIMYAAGVGVLTDPIFHDQITPNPPLPVGTLEVDPLFVNPADGDFRLQANSPALNGG</sequence>
<dbReference type="SUPFAM" id="SSF51126">
    <property type="entry name" value="Pectin lyase-like"/>
    <property type="match status" value="1"/>
</dbReference>